<dbReference type="AlphaFoldDB" id="A0A1R0M5T5"/>
<reference evidence="3 6" key="3">
    <citation type="submission" date="2018-12" db="EMBL/GenBank/DDBJ databases">
        <authorList>
            <consortium name="Pathogen Informatics"/>
        </authorList>
    </citation>
    <scope>NUCLEOTIDE SEQUENCE [LARGE SCALE GENOMIC DNA]</scope>
    <source>
        <strain evidence="3 6">NCTC9695</strain>
    </source>
</reference>
<keyword evidence="4" id="KW-1185">Reference proteome</keyword>
<evidence type="ECO:0000313" key="5">
    <source>
        <dbReference type="Proteomes" id="UP000254029"/>
    </source>
</evidence>
<dbReference type="Proteomes" id="UP000254029">
    <property type="component" value="Unassembled WGS sequence"/>
</dbReference>
<gene>
    <name evidence="1" type="ORF">CBW21_16215</name>
    <name evidence="2" type="ORF">NCTC8684_02063</name>
    <name evidence="3" type="ORF">NCTC9695_02673</name>
</gene>
<dbReference type="OMA" id="FIHTACG"/>
<evidence type="ECO:0000313" key="3">
    <source>
        <dbReference type="EMBL" id="VEB42230.1"/>
    </source>
</evidence>
<evidence type="ECO:0000313" key="4">
    <source>
        <dbReference type="Proteomes" id="UP000196342"/>
    </source>
</evidence>
<name>A0A1R0M5T5_CHRVL</name>
<dbReference type="GeneID" id="66367561"/>
<accession>A0A202B6H1</accession>
<sequence>MFEMGKSYSREEIHAAVGGNKHSYLPRKKGKVVAACLRPDLNPDAPNVILCNSCPPERAAGEQLARQGGAIPVFLKEGAGSWTFQGLFRVVGEETHPDACAPYAARSAWTRGQIKRVLKLEKQVQF</sequence>
<reference evidence="2 5" key="2">
    <citation type="submission" date="2018-06" db="EMBL/GenBank/DDBJ databases">
        <authorList>
            <consortium name="Pathogen Informatics"/>
            <person name="Doyle S."/>
        </authorList>
    </citation>
    <scope>NUCLEOTIDE SEQUENCE [LARGE SCALE GENOMIC DNA]</scope>
    <source>
        <strain evidence="2 5">NCTC8684</strain>
    </source>
</reference>
<evidence type="ECO:0000313" key="1">
    <source>
        <dbReference type="EMBL" id="OVE46951.1"/>
    </source>
</evidence>
<dbReference type="Proteomes" id="UP000275777">
    <property type="component" value="Chromosome"/>
</dbReference>
<reference evidence="1 4" key="1">
    <citation type="submission" date="2017-05" db="EMBL/GenBank/DDBJ databases">
        <title>Chromobacterium violaceum GHPS1 isolated from Hydrocarbon polluted soil in French Guiana display an awesome secondary metabolite arsenal and a battery of drug and heavy-metal-resistance and detoxification of xenobiotics proteins.</title>
        <authorList>
            <person name="Belbahri L."/>
        </authorList>
    </citation>
    <scope>NUCLEOTIDE SEQUENCE [LARGE SCALE GENOMIC DNA]</scope>
    <source>
        <strain evidence="1 4">GHPS1</strain>
    </source>
</reference>
<evidence type="ECO:0000313" key="2">
    <source>
        <dbReference type="EMBL" id="SUX32975.1"/>
    </source>
</evidence>
<dbReference type="EMBL" id="LR134182">
    <property type="protein sequence ID" value="VEB42230.1"/>
    <property type="molecule type" value="Genomic_DNA"/>
</dbReference>
<dbReference type="RefSeq" id="WP_011135448.1">
    <property type="nucleotide sequence ID" value="NZ_CP024028.1"/>
</dbReference>
<proteinExistence type="predicted"/>
<dbReference type="EMBL" id="UIGR01000001">
    <property type="protein sequence ID" value="SUX32975.1"/>
    <property type="molecule type" value="Genomic_DNA"/>
</dbReference>
<dbReference type="EMBL" id="NHOO01000014">
    <property type="protein sequence ID" value="OVE46951.1"/>
    <property type="molecule type" value="Genomic_DNA"/>
</dbReference>
<dbReference type="Proteomes" id="UP000196342">
    <property type="component" value="Unassembled WGS sequence"/>
</dbReference>
<accession>A0A1R0M5T5</accession>
<organism evidence="1 4">
    <name type="scientific">Chromobacterium violaceum</name>
    <dbReference type="NCBI Taxonomy" id="536"/>
    <lineage>
        <taxon>Bacteria</taxon>
        <taxon>Pseudomonadati</taxon>
        <taxon>Pseudomonadota</taxon>
        <taxon>Betaproteobacteria</taxon>
        <taxon>Neisseriales</taxon>
        <taxon>Chromobacteriaceae</taxon>
        <taxon>Chromobacterium</taxon>
    </lineage>
</organism>
<evidence type="ECO:0000313" key="6">
    <source>
        <dbReference type="Proteomes" id="UP000275777"/>
    </source>
</evidence>
<protein>
    <submittedName>
        <fullName evidence="1">Uncharacterized protein</fullName>
    </submittedName>
</protein>